<evidence type="ECO:0000313" key="3">
    <source>
        <dbReference type="Proteomes" id="UP000503820"/>
    </source>
</evidence>
<feature type="region of interest" description="Disordered" evidence="1">
    <location>
        <begin position="262"/>
        <end position="318"/>
    </location>
</feature>
<dbReference type="RefSeq" id="WP_174410601.1">
    <property type="nucleotide sequence ID" value="NZ_BLVP01000010.1"/>
</dbReference>
<feature type="compositionally biased region" description="Basic and acidic residues" evidence="1">
    <location>
        <begin position="288"/>
        <end position="297"/>
    </location>
</feature>
<feature type="compositionally biased region" description="Acidic residues" evidence="1">
    <location>
        <begin position="228"/>
        <end position="237"/>
    </location>
</feature>
<protein>
    <recommendedName>
        <fullName evidence="4">Bacteriophage protein</fullName>
    </recommendedName>
</protein>
<gene>
    <name evidence="2" type="ORF">DSM19430T_26760</name>
</gene>
<feature type="region of interest" description="Disordered" evidence="1">
    <location>
        <begin position="203"/>
        <end position="237"/>
    </location>
</feature>
<comment type="caution">
    <text evidence="2">The sequence shown here is derived from an EMBL/GenBank/DDBJ whole genome shotgun (WGS) entry which is preliminary data.</text>
</comment>
<feature type="compositionally biased region" description="Basic and acidic residues" evidence="1">
    <location>
        <begin position="203"/>
        <end position="227"/>
    </location>
</feature>
<feature type="compositionally biased region" description="Polar residues" evidence="1">
    <location>
        <begin position="300"/>
        <end position="310"/>
    </location>
</feature>
<reference evidence="2 3" key="1">
    <citation type="submission" date="2020-05" db="EMBL/GenBank/DDBJ databases">
        <title>Draft genome sequence of Desulfovibrio psychrotolerans JS1T.</title>
        <authorList>
            <person name="Ueno A."/>
            <person name="Tamazawa S."/>
            <person name="Tamamura S."/>
            <person name="Murakami T."/>
            <person name="Kiyama T."/>
            <person name="Inomata H."/>
            <person name="Amano Y."/>
            <person name="Miyakawa K."/>
            <person name="Tamaki H."/>
            <person name="Naganuma T."/>
            <person name="Kaneko K."/>
        </authorList>
    </citation>
    <scope>NUCLEOTIDE SEQUENCE [LARGE SCALE GENOMIC DNA]</scope>
    <source>
        <strain evidence="2 3">JS1</strain>
    </source>
</reference>
<accession>A0A7J0BXS6</accession>
<feature type="compositionally biased region" description="Acidic residues" evidence="1">
    <location>
        <begin position="268"/>
        <end position="287"/>
    </location>
</feature>
<sequence length="428" mass="46471">MRYYTATQLSENMFTTPEGYLLCVGVPIARTGAMEYAAHEVPFGNGDGTVVVLRSEDVVFDPETISSFEGKSVTVDHPDEFVTPETWRELTVGLAQNVRRGVGEQRDLLLADLLITDKEAIALVRGGLREISCGYDAEYEGLGPNMGRQVDIRGNHIALVHHGRCGARCKINDKETPMGSKSTKGKAGFWDRLLSKPGFKKAMDEALEEERTSAKDESETEAGKDSPDEVEQQATDEDGLERIAAGVEEIKIMLRALVEGQGKTADEGAAEDEGQAQDEDQEQEDEPEQRPTGDRALSRPASTGRTGKSTRTADSDTLRRAAVLAPALRFRTGDSACTVKRTALRMAMGDAALEKVISSCLRGQSLDKADRVTVDAAFIAASELAAVGNNRRTADALTRATTKDFGKAVTPADINRMNREYHDKAQGK</sequence>
<evidence type="ECO:0008006" key="4">
    <source>
        <dbReference type="Google" id="ProtNLM"/>
    </source>
</evidence>
<dbReference type="InterPro" id="IPR016913">
    <property type="entry name" value="UCP029215"/>
</dbReference>
<dbReference type="AlphaFoldDB" id="A0A7J0BXS6"/>
<evidence type="ECO:0000256" key="1">
    <source>
        <dbReference type="SAM" id="MobiDB-lite"/>
    </source>
</evidence>
<name>A0A7J0BXS6_9BACT</name>
<dbReference type="Proteomes" id="UP000503820">
    <property type="component" value="Unassembled WGS sequence"/>
</dbReference>
<evidence type="ECO:0000313" key="2">
    <source>
        <dbReference type="EMBL" id="GFM37992.1"/>
    </source>
</evidence>
<dbReference type="Pfam" id="PF09979">
    <property type="entry name" value="DUF2213"/>
    <property type="match status" value="1"/>
</dbReference>
<proteinExistence type="predicted"/>
<organism evidence="2 3">
    <name type="scientific">Desulfovibrio psychrotolerans</name>
    <dbReference type="NCBI Taxonomy" id="415242"/>
    <lineage>
        <taxon>Bacteria</taxon>
        <taxon>Pseudomonadati</taxon>
        <taxon>Thermodesulfobacteriota</taxon>
        <taxon>Desulfovibrionia</taxon>
        <taxon>Desulfovibrionales</taxon>
        <taxon>Desulfovibrionaceae</taxon>
        <taxon>Desulfovibrio</taxon>
    </lineage>
</organism>
<dbReference type="EMBL" id="BLVP01000010">
    <property type="protein sequence ID" value="GFM37992.1"/>
    <property type="molecule type" value="Genomic_DNA"/>
</dbReference>
<dbReference type="PIRSF" id="PIRSF029215">
    <property type="entry name" value="UCP029215"/>
    <property type="match status" value="1"/>
</dbReference>
<keyword evidence="3" id="KW-1185">Reference proteome</keyword>